<dbReference type="PROSITE" id="PS01358">
    <property type="entry name" value="ZF_RANBP2_1"/>
    <property type="match status" value="1"/>
</dbReference>
<dbReference type="Proteomes" id="UP000777482">
    <property type="component" value="Unassembled WGS sequence"/>
</dbReference>
<gene>
    <name evidence="7" type="ORF">C6P46_007150</name>
</gene>
<evidence type="ECO:0000256" key="5">
    <source>
        <dbReference type="SAM" id="MobiDB-lite"/>
    </source>
</evidence>
<feature type="region of interest" description="Disordered" evidence="5">
    <location>
        <begin position="599"/>
        <end position="684"/>
    </location>
</feature>
<dbReference type="PROSITE" id="PS50199">
    <property type="entry name" value="ZF_RANBP2_2"/>
    <property type="match status" value="1"/>
</dbReference>
<feature type="compositionally biased region" description="Basic and acidic residues" evidence="5">
    <location>
        <begin position="220"/>
        <end position="251"/>
    </location>
</feature>
<keyword evidence="3" id="KW-0862">Zinc</keyword>
<keyword evidence="8" id="KW-1185">Reference proteome</keyword>
<feature type="compositionally biased region" description="Low complexity" evidence="5">
    <location>
        <begin position="630"/>
        <end position="647"/>
    </location>
</feature>
<feature type="region of interest" description="Disordered" evidence="5">
    <location>
        <begin position="185"/>
        <end position="273"/>
    </location>
</feature>
<feature type="region of interest" description="Disordered" evidence="5">
    <location>
        <begin position="713"/>
        <end position="732"/>
    </location>
</feature>
<feature type="domain" description="RanBP2-type" evidence="6">
    <location>
        <begin position="444"/>
        <end position="467"/>
    </location>
</feature>
<feature type="compositionally biased region" description="Low complexity" evidence="5">
    <location>
        <begin position="601"/>
        <end position="614"/>
    </location>
</feature>
<evidence type="ECO:0000256" key="3">
    <source>
        <dbReference type="ARBA" id="ARBA00022833"/>
    </source>
</evidence>
<keyword evidence="2 4" id="KW-0863">Zinc-finger</keyword>
<dbReference type="OrthoDB" id="2537306at2759"/>
<feature type="compositionally biased region" description="Low complexity" evidence="5">
    <location>
        <begin position="673"/>
        <end position="684"/>
    </location>
</feature>
<reference evidence="7 8" key="1">
    <citation type="submission" date="2020-11" db="EMBL/GenBank/DDBJ databases">
        <title>Kefir isolates.</title>
        <authorList>
            <person name="Marcisauskas S."/>
            <person name="Kim Y."/>
            <person name="Blasche S."/>
        </authorList>
    </citation>
    <scope>NUCLEOTIDE SEQUENCE [LARGE SCALE GENOMIC DNA]</scope>
    <source>
        <strain evidence="7 8">KR</strain>
    </source>
</reference>
<dbReference type="SMART" id="SM00547">
    <property type="entry name" value="ZnF_RBZ"/>
    <property type="match status" value="1"/>
</dbReference>
<dbReference type="InterPro" id="IPR001876">
    <property type="entry name" value="Znf_RanBP2"/>
</dbReference>
<dbReference type="SUPFAM" id="SSF90209">
    <property type="entry name" value="Ran binding protein zinc finger-like"/>
    <property type="match status" value="1"/>
</dbReference>
<evidence type="ECO:0000313" key="7">
    <source>
        <dbReference type="EMBL" id="KAG0656366.1"/>
    </source>
</evidence>
<comment type="caution">
    <text evidence="7">The sequence shown here is derived from an EMBL/GenBank/DDBJ whole genome shotgun (WGS) entry which is preliminary data.</text>
</comment>
<evidence type="ECO:0000256" key="1">
    <source>
        <dbReference type="ARBA" id="ARBA00022723"/>
    </source>
</evidence>
<evidence type="ECO:0000256" key="4">
    <source>
        <dbReference type="PROSITE-ProRule" id="PRU00322"/>
    </source>
</evidence>
<accession>A0A9P6VVS6</accession>
<feature type="compositionally biased region" description="Pro residues" evidence="5">
    <location>
        <begin position="615"/>
        <end position="629"/>
    </location>
</feature>
<evidence type="ECO:0000256" key="2">
    <source>
        <dbReference type="ARBA" id="ARBA00022771"/>
    </source>
</evidence>
<name>A0A9P6VVS6_RHOMI</name>
<dbReference type="AlphaFoldDB" id="A0A9P6VVS6"/>
<proteinExistence type="predicted"/>
<feature type="region of interest" description="Disordered" evidence="5">
    <location>
        <begin position="328"/>
        <end position="359"/>
    </location>
</feature>
<protein>
    <recommendedName>
        <fullName evidence="6">RanBP2-type domain-containing protein</fullName>
    </recommendedName>
</protein>
<dbReference type="EMBL" id="PUHQ01000099">
    <property type="protein sequence ID" value="KAG0656366.1"/>
    <property type="molecule type" value="Genomic_DNA"/>
</dbReference>
<dbReference type="InterPro" id="IPR036443">
    <property type="entry name" value="Znf_RanBP2_sf"/>
</dbReference>
<dbReference type="GO" id="GO:0008270">
    <property type="term" value="F:zinc ion binding"/>
    <property type="evidence" value="ECO:0007669"/>
    <property type="project" value="UniProtKB-KW"/>
</dbReference>
<sequence length="765" mass="80768">MASLAMTRNSLALPWAQTTDNTDTATTTATSVSLRSYSPLSTTAFQPFNRPASSLRSSSRPLGVIQEKLAVTDLCPIDSFGARARLGHERLDGLVTPDSHGASLVSLTPPALDPSLARSARLPAIDTPAQGLYDQASETKSSQISPLSRLSRLWSEDEAVSTSLTSAAPSNASAVFPSLQTPFETYLSTSPNPPEVAEPTKRRTRLKPKPLQLLDVEGGADSKRARRDSYPDILNGRRDSFTFHLPSDLRLDSPSPAPSKNGSYGSSALLHSPQPRRPSLVLASEHITLADQPYMPCWGLEPLPGLEQQASRAASHVVPPPDLLGQPPAPLALAPTHSQSVPPCHAPAEPSHTVGTSTFRPKTELDTISAQPGRAGLVTVTSATRVSTAPSSDYPLSPTDVERIATLHNGRIPSLDQLAPPEHLTSNTYEPIVNTGNQGPMVVQAGDWRCGTCSFVNWRRRKICLRCFPYANDVGKVLTIQSQRAAHLATPPSSNTATNGSPYSPAAFATGAAHMRVASAPAYPLDLDMYQSGVPSVELAALARSTSYPPPTTTTNGGVRHRPATTAAMMAHYQPRPAYTRHDSHIPYFGGGGGGGGPGQAAGYPYMQTPGSGYLPPPPSGPQQQPPTHFPAAARPPTTPRSASSGRGPTIPPMDATFSYWGLHSTGTQHEFSPTSSSSPSATSAGEFAAKKRAAASASSMILKSSKSFEQYSTSNGRVGCQQQQQPPPPPPKGFLLLENDHHHIGPAITTTTGSGSGGFCGFPY</sequence>
<organism evidence="7 8">
    <name type="scientific">Rhodotorula mucilaginosa</name>
    <name type="common">Yeast</name>
    <name type="synonym">Rhodotorula rubra</name>
    <dbReference type="NCBI Taxonomy" id="5537"/>
    <lineage>
        <taxon>Eukaryota</taxon>
        <taxon>Fungi</taxon>
        <taxon>Dikarya</taxon>
        <taxon>Basidiomycota</taxon>
        <taxon>Pucciniomycotina</taxon>
        <taxon>Microbotryomycetes</taxon>
        <taxon>Sporidiobolales</taxon>
        <taxon>Sporidiobolaceae</taxon>
        <taxon>Rhodotorula</taxon>
    </lineage>
</organism>
<dbReference type="Gene3D" id="4.10.1060.10">
    <property type="entry name" value="Zinc finger, RanBP2-type"/>
    <property type="match status" value="1"/>
</dbReference>
<keyword evidence="1" id="KW-0479">Metal-binding</keyword>
<evidence type="ECO:0000259" key="6">
    <source>
        <dbReference type="PROSITE" id="PS50199"/>
    </source>
</evidence>
<evidence type="ECO:0000313" key="8">
    <source>
        <dbReference type="Proteomes" id="UP000777482"/>
    </source>
</evidence>